<keyword evidence="2 4" id="KW-0418">Kinase</keyword>
<organism evidence="4 5">
    <name type="scientific">Amycolatopsis rhabdoformis</name>
    <dbReference type="NCBI Taxonomy" id="1448059"/>
    <lineage>
        <taxon>Bacteria</taxon>
        <taxon>Bacillati</taxon>
        <taxon>Actinomycetota</taxon>
        <taxon>Actinomycetes</taxon>
        <taxon>Pseudonocardiales</taxon>
        <taxon>Pseudonocardiaceae</taxon>
        <taxon>Amycolatopsis</taxon>
    </lineage>
</organism>
<dbReference type="RefSeq" id="WP_326566988.1">
    <property type="nucleotide sequence ID" value="NZ_CP142149.1"/>
</dbReference>
<accession>A0ABZ1I2V1</accession>
<evidence type="ECO:0000256" key="2">
    <source>
        <dbReference type="ARBA" id="ARBA00022777"/>
    </source>
</evidence>
<proteinExistence type="predicted"/>
<gene>
    <name evidence="4" type="ORF">VSH64_34795</name>
</gene>
<dbReference type="EMBL" id="CP142149">
    <property type="protein sequence ID" value="WSE27985.1"/>
    <property type="molecule type" value="Genomic_DNA"/>
</dbReference>
<dbReference type="PANTHER" id="PTHR10584:SF166">
    <property type="entry name" value="RIBOKINASE"/>
    <property type="match status" value="1"/>
</dbReference>
<reference evidence="4 5" key="1">
    <citation type="journal article" date="2015" name="Int. J. Syst. Evol. Microbiol.">
        <title>Amycolatopsis rhabdoformis sp. nov., an actinomycete isolated from a tropical forest soil.</title>
        <authorList>
            <person name="Souza W.R."/>
            <person name="Silva R.E."/>
            <person name="Goodfellow M."/>
            <person name="Busarakam K."/>
            <person name="Figueiro F.S."/>
            <person name="Ferreira D."/>
            <person name="Rodrigues-Filho E."/>
            <person name="Moraes L.A.B."/>
            <person name="Zucchi T.D."/>
        </authorList>
    </citation>
    <scope>NUCLEOTIDE SEQUENCE [LARGE SCALE GENOMIC DNA]</scope>
    <source>
        <strain evidence="4 5">NCIMB 14900</strain>
    </source>
</reference>
<dbReference type="InterPro" id="IPR029056">
    <property type="entry name" value="Ribokinase-like"/>
</dbReference>
<dbReference type="Proteomes" id="UP001330812">
    <property type="component" value="Chromosome"/>
</dbReference>
<evidence type="ECO:0000259" key="3">
    <source>
        <dbReference type="Pfam" id="PF00294"/>
    </source>
</evidence>
<feature type="domain" description="Carbohydrate kinase PfkB" evidence="3">
    <location>
        <begin position="3"/>
        <end position="279"/>
    </location>
</feature>
<protein>
    <submittedName>
        <fullName evidence="4">PfkB family carbohydrate kinase</fullName>
    </submittedName>
</protein>
<dbReference type="Pfam" id="PF00294">
    <property type="entry name" value="PfkB"/>
    <property type="match status" value="1"/>
</dbReference>
<evidence type="ECO:0000256" key="1">
    <source>
        <dbReference type="ARBA" id="ARBA00022679"/>
    </source>
</evidence>
<dbReference type="SUPFAM" id="SSF53613">
    <property type="entry name" value="Ribokinase-like"/>
    <property type="match status" value="1"/>
</dbReference>
<name>A0ABZ1I2V1_9PSEU</name>
<keyword evidence="1" id="KW-0808">Transferase</keyword>
<dbReference type="GO" id="GO:0016301">
    <property type="term" value="F:kinase activity"/>
    <property type="evidence" value="ECO:0007669"/>
    <property type="project" value="UniProtKB-KW"/>
</dbReference>
<dbReference type="PANTHER" id="PTHR10584">
    <property type="entry name" value="SUGAR KINASE"/>
    <property type="match status" value="1"/>
</dbReference>
<keyword evidence="5" id="KW-1185">Reference proteome</keyword>
<evidence type="ECO:0000313" key="5">
    <source>
        <dbReference type="Proteomes" id="UP001330812"/>
    </source>
</evidence>
<evidence type="ECO:0000313" key="4">
    <source>
        <dbReference type="EMBL" id="WSE27985.1"/>
    </source>
</evidence>
<dbReference type="InterPro" id="IPR011611">
    <property type="entry name" value="PfkB_dom"/>
</dbReference>
<sequence>MSRLIHTGQVVVDLVLTVPRLPTAGGDVLATSTNLLPGGGFNVMAAAARSGADVVYAGTHGTGSFGDLVRAALAAEGITVAHEPTASGDTGVVVALVDPSGERTFATGTGAEGRLRADQLARISATPEDLVYVTGYSLLHAANRDALAQWLPTLPGSRVLFDPGPLVSEVDPQALASVLSTVDIISCNAREAEALDLQTLAETKTVIVRDGPAGCTLHHAGETTQVDGFPVTAVDTNGAGDTHCGVLAAELLSGTDLQTAARRANAAAALSVTRHGPATAPTSEQLSEFWRDIDAGTGGSYRRDHQV</sequence>
<dbReference type="Gene3D" id="3.40.1190.20">
    <property type="match status" value="1"/>
</dbReference>